<proteinExistence type="predicted"/>
<accession>F8L969</accession>
<reference evidence="2 3" key="2">
    <citation type="journal article" date="2011" name="Mol. Biol. Evol.">
        <title>Unity in variety--the pan-genome of the Chlamydiae.</title>
        <authorList>
            <person name="Collingro A."/>
            <person name="Tischler P."/>
            <person name="Weinmaier T."/>
            <person name="Penz T."/>
            <person name="Heinz E."/>
            <person name="Brunham R.C."/>
            <person name="Read T.D."/>
            <person name="Bavoil P.M."/>
            <person name="Sachse K."/>
            <person name="Kahane S."/>
            <person name="Friedman M.G."/>
            <person name="Rattei T."/>
            <person name="Myers G.S."/>
            <person name="Horn M."/>
        </authorList>
    </citation>
    <scope>NUCLEOTIDE SEQUENCE [LARGE SCALE GENOMIC DNA]</scope>
    <source>
        <strain evidence="3">ATCC VR-1471 / Z</strain>
    </source>
</reference>
<evidence type="ECO:0000256" key="1">
    <source>
        <dbReference type="SAM" id="Phobius"/>
    </source>
</evidence>
<dbReference type="HOGENOM" id="CLU_1151189_0_0_0"/>
<organism evidence="2 3">
    <name type="scientific">Simkania negevensis (strain ATCC VR-1471 / DSM 27360 / Z)</name>
    <dbReference type="NCBI Taxonomy" id="331113"/>
    <lineage>
        <taxon>Bacteria</taxon>
        <taxon>Pseudomonadati</taxon>
        <taxon>Chlamydiota</taxon>
        <taxon>Chlamydiia</taxon>
        <taxon>Parachlamydiales</taxon>
        <taxon>Simkaniaceae</taxon>
        <taxon>Simkania</taxon>
    </lineage>
</organism>
<dbReference type="STRING" id="331113.SNE_A15070"/>
<name>F8L969_SIMNZ</name>
<dbReference type="AlphaFoldDB" id="F8L969"/>
<evidence type="ECO:0000313" key="3">
    <source>
        <dbReference type="Proteomes" id="UP000000496"/>
    </source>
</evidence>
<keyword evidence="3" id="KW-1185">Reference proteome</keyword>
<protein>
    <submittedName>
        <fullName evidence="2">Uncharacterized protein</fullName>
    </submittedName>
</protein>
<feature type="transmembrane region" description="Helical" evidence="1">
    <location>
        <begin position="86"/>
        <end position="110"/>
    </location>
</feature>
<sequence>MSVPKTIPPSSQIFVGFDAEGNANRLDIVQNPIRLDQIALQCIKATAMRHLIEFGLNVINVTFLFIATTDARITNMSSWCAALTPAFHSCFSVTSLVTTFVAISLANLILLRLSQSTVHQKNFHTEKISYIATAVALARLYTEDLISGRLDTLNYNAMYFAGSNITPDAVILISLCTNLMAFGLAFLGHLIKEYMISGISCSVFPVEEKVNTRNGLIERASILYIDGKNEQCEYSRELKAE</sequence>
<dbReference type="Proteomes" id="UP000000496">
    <property type="component" value="Chromosome gsn.131"/>
</dbReference>
<feature type="transmembrane region" description="Helical" evidence="1">
    <location>
        <begin position="54"/>
        <end position="74"/>
    </location>
</feature>
<dbReference type="EMBL" id="FR872582">
    <property type="protein sequence ID" value="CCB89384.1"/>
    <property type="molecule type" value="Genomic_DNA"/>
</dbReference>
<keyword evidence="1" id="KW-1133">Transmembrane helix</keyword>
<feature type="transmembrane region" description="Helical" evidence="1">
    <location>
        <begin position="170"/>
        <end position="191"/>
    </location>
</feature>
<reference key="1">
    <citation type="journal article" date="2011" name="Mol. Biol. Evol.">
        <title>Unity in variety -- the pan-genome of the Chlamydiae.</title>
        <authorList>
            <person name="Collingro A."/>
            <person name="Tischler P."/>
            <person name="Weinmaier T."/>
            <person name="Penz T."/>
            <person name="Heinz E."/>
            <person name="Brunham R.C."/>
            <person name="Read T.D."/>
            <person name="Bavoil P.M."/>
            <person name="Sachse K."/>
            <person name="Kahane S."/>
            <person name="Friedman M.G."/>
            <person name="Rattei T."/>
            <person name="Myers G.S.A."/>
            <person name="Horn M."/>
        </authorList>
    </citation>
    <scope>NUCLEOTIDE SEQUENCE</scope>
    <source>
        <strain>Z</strain>
    </source>
</reference>
<dbReference type="KEGG" id="sng:SNE_A15070"/>
<gene>
    <name evidence="2" type="ordered locus">SNE_A15070</name>
</gene>
<keyword evidence="1" id="KW-0472">Membrane</keyword>
<keyword evidence="1" id="KW-0812">Transmembrane</keyword>
<evidence type="ECO:0000313" key="2">
    <source>
        <dbReference type="EMBL" id="CCB89384.1"/>
    </source>
</evidence>
<dbReference type="RefSeq" id="WP_013943850.1">
    <property type="nucleotide sequence ID" value="NC_015713.1"/>
</dbReference>